<feature type="repeat" description="ANK" evidence="3">
    <location>
        <begin position="618"/>
        <end position="650"/>
    </location>
</feature>
<dbReference type="SUPFAM" id="SSF48403">
    <property type="entry name" value="Ankyrin repeat"/>
    <property type="match status" value="1"/>
</dbReference>
<reference evidence="6" key="1">
    <citation type="submission" date="2019-06" db="EMBL/GenBank/DDBJ databases">
        <title>Draft genome sequence of the griseofulvin-producing fungus Xylaria cubensis strain G536.</title>
        <authorList>
            <person name="Mead M.E."/>
            <person name="Raja H.A."/>
            <person name="Steenwyk J.L."/>
            <person name="Knowles S.L."/>
            <person name="Oberlies N.H."/>
            <person name="Rokas A."/>
        </authorList>
    </citation>
    <scope>NUCLEOTIDE SEQUENCE [LARGE SCALE GENOMIC DNA]</scope>
    <source>
        <strain evidence="6">G536</strain>
    </source>
</reference>
<gene>
    <name evidence="5" type="ORF">FHL15_008259</name>
</gene>
<dbReference type="Pfam" id="PF13637">
    <property type="entry name" value="Ank_4"/>
    <property type="match status" value="1"/>
</dbReference>
<dbReference type="InterPro" id="IPR036770">
    <property type="entry name" value="Ankyrin_rpt-contain_sf"/>
</dbReference>
<dbReference type="STRING" id="2512241.A0A553HSD3"/>
<dbReference type="PANTHER" id="PTHR24171">
    <property type="entry name" value="ANKYRIN REPEAT DOMAIN-CONTAINING PROTEIN 39-RELATED"/>
    <property type="match status" value="1"/>
</dbReference>
<dbReference type="PROSITE" id="PS50297">
    <property type="entry name" value="ANK_REP_REGION"/>
    <property type="match status" value="7"/>
</dbReference>
<keyword evidence="6" id="KW-1185">Reference proteome</keyword>
<feature type="repeat" description="ANK" evidence="3">
    <location>
        <begin position="520"/>
        <end position="552"/>
    </location>
</feature>
<evidence type="ECO:0000256" key="1">
    <source>
        <dbReference type="ARBA" id="ARBA00022737"/>
    </source>
</evidence>
<organism evidence="5 6">
    <name type="scientific">Xylaria flabelliformis</name>
    <dbReference type="NCBI Taxonomy" id="2512241"/>
    <lineage>
        <taxon>Eukaryota</taxon>
        <taxon>Fungi</taxon>
        <taxon>Dikarya</taxon>
        <taxon>Ascomycota</taxon>
        <taxon>Pezizomycotina</taxon>
        <taxon>Sordariomycetes</taxon>
        <taxon>Xylariomycetidae</taxon>
        <taxon>Xylariales</taxon>
        <taxon>Xylariaceae</taxon>
        <taxon>Xylaria</taxon>
    </lineage>
</organism>
<proteinExistence type="predicted"/>
<evidence type="ECO:0000256" key="3">
    <source>
        <dbReference type="PROSITE-ProRule" id="PRU00023"/>
    </source>
</evidence>
<accession>A0A553HSD3</accession>
<keyword evidence="2 3" id="KW-0040">ANK repeat</keyword>
<keyword evidence="1" id="KW-0677">Repeat</keyword>
<dbReference type="InterPro" id="IPR010730">
    <property type="entry name" value="HET"/>
</dbReference>
<dbReference type="EMBL" id="VFLP01000051">
    <property type="protein sequence ID" value="TRX90855.1"/>
    <property type="molecule type" value="Genomic_DNA"/>
</dbReference>
<dbReference type="Pfam" id="PF12796">
    <property type="entry name" value="Ank_2"/>
    <property type="match status" value="3"/>
</dbReference>
<dbReference type="Pfam" id="PF06985">
    <property type="entry name" value="HET"/>
    <property type="match status" value="1"/>
</dbReference>
<feature type="repeat" description="ANK" evidence="3">
    <location>
        <begin position="487"/>
        <end position="519"/>
    </location>
</feature>
<evidence type="ECO:0000259" key="4">
    <source>
        <dbReference type="Pfam" id="PF06985"/>
    </source>
</evidence>
<protein>
    <recommendedName>
        <fullName evidence="4">Heterokaryon incompatibility domain-containing protein</fullName>
    </recommendedName>
</protein>
<feature type="domain" description="Heterokaryon incompatibility" evidence="4">
    <location>
        <begin position="45"/>
        <end position="208"/>
    </location>
</feature>
<dbReference type="InterPro" id="IPR002110">
    <property type="entry name" value="Ankyrin_rpt"/>
</dbReference>
<dbReference type="Proteomes" id="UP000319160">
    <property type="component" value="Unassembled WGS sequence"/>
</dbReference>
<feature type="repeat" description="ANK" evidence="3">
    <location>
        <begin position="586"/>
        <end position="618"/>
    </location>
</feature>
<feature type="repeat" description="ANK" evidence="3">
    <location>
        <begin position="454"/>
        <end position="486"/>
    </location>
</feature>
<dbReference type="AlphaFoldDB" id="A0A553HSD3"/>
<dbReference type="SMART" id="SM00248">
    <property type="entry name" value="ANK"/>
    <property type="match status" value="8"/>
</dbReference>
<comment type="caution">
    <text evidence="5">The sequence shown here is derived from an EMBL/GenBank/DDBJ whole genome shotgun (WGS) entry which is preliminary data.</text>
</comment>
<evidence type="ECO:0000313" key="6">
    <source>
        <dbReference type="Proteomes" id="UP000319160"/>
    </source>
</evidence>
<evidence type="ECO:0000313" key="5">
    <source>
        <dbReference type="EMBL" id="TRX90855.1"/>
    </source>
</evidence>
<dbReference type="Gene3D" id="1.25.40.20">
    <property type="entry name" value="Ankyrin repeat-containing domain"/>
    <property type="match status" value="3"/>
</dbReference>
<feature type="repeat" description="ANK" evidence="3">
    <location>
        <begin position="421"/>
        <end position="453"/>
    </location>
</feature>
<dbReference type="PRINTS" id="PR01415">
    <property type="entry name" value="ANKYRIN"/>
</dbReference>
<sequence length="702" mass="78578">MNIYKHDPLDATERSFRLLRLKRGTGQEIQCELIPTSFGNNQLQYEAVSYTWGPDFKSATININGKRLPVTFNQHLILHDLRSSEIDRILWIDAICIDQRNELEKGHQVQQMREIFSSAERVLFCVGRPTDLTDLLMNSLRELQRKLPKLDLEGNLIQASWKEVQLQLADNLFSPVSEQLEALTCIQRRGLEYILTQDWFQRVWVLQEVANARDALVYCGSKSVSATAFVLGIRLLGLTHENNIQSFEAVESVLKLMPGPLKKYPEGVESRDLYSNLRQFRYAKATDERDKIFALFGLCTDTQRKGFPKADYTKSAREIIRDAVSYICHCDLRDTVNVPFVTISDLLQRLDSIEDTTLSHLLDSSDTTNARSLLQHTRGSINVTLKMMQNAADNTMQENGIMELLVQQPSAKTAILSTAEHGWTPLWWAAGNGHEILVRLLIKKGANFNAKNNARYTLLHLAVQNGHEAIARFLLEKGADLKAKNKDSCTPLHLAAQNGHEAIARFLLEKGADLKAKNKDSYKPLHLAVRNGHDNIVRLLLEKGADIYAKAIWVTPLQMATESGLEATVKLLLEKGADLEAGGLNNGWTPLHISALRGYVAVMRLLLEKGANIEAKCYGGTALHLAAAYGKEATTKLLLEKGANVKARDSYGLTPLQQAAKGRSKAIVSLLEIAEVLAETNTTVRWGGSTRYTLRHRKPPDT</sequence>
<dbReference type="OrthoDB" id="194358at2759"/>
<feature type="repeat" description="ANK" evidence="3">
    <location>
        <begin position="555"/>
        <end position="584"/>
    </location>
</feature>
<dbReference type="PROSITE" id="PS50088">
    <property type="entry name" value="ANK_REPEAT"/>
    <property type="match status" value="7"/>
</dbReference>
<name>A0A553HSD3_9PEZI</name>
<evidence type="ECO:0000256" key="2">
    <source>
        <dbReference type="ARBA" id="ARBA00023043"/>
    </source>
</evidence>